<name>A0AAD6KCQ3_9ROSI</name>
<proteinExistence type="predicted"/>
<evidence type="ECO:0000313" key="1">
    <source>
        <dbReference type="EMBL" id="KAJ6420873.1"/>
    </source>
</evidence>
<reference evidence="1 2" key="1">
    <citation type="journal article" date="2023" name="Int. J. Mol. Sci.">
        <title>De Novo Assembly and Annotation of 11 Diverse Shrub Willow (Salix) Genomes Reveals Novel Gene Organization in Sex-Linked Regions.</title>
        <authorList>
            <person name="Hyden B."/>
            <person name="Feng K."/>
            <person name="Yates T.B."/>
            <person name="Jawdy S."/>
            <person name="Cereghino C."/>
            <person name="Smart L.B."/>
            <person name="Muchero W."/>
        </authorList>
    </citation>
    <scope>NUCLEOTIDE SEQUENCE [LARGE SCALE GENOMIC DNA]</scope>
    <source>
        <tissue evidence="1">Shoot tip</tissue>
    </source>
</reference>
<accession>A0AAD6KCQ3</accession>
<dbReference type="AlphaFoldDB" id="A0AAD6KCQ3"/>
<keyword evidence="2" id="KW-1185">Reference proteome</keyword>
<sequence>MFPSSSLTRKPLSAASDLELSASPYPSIFTIKDPRESRYVSLNLIRSEIFNYLHAFNYRCLFLLDLSRI</sequence>
<comment type="caution">
    <text evidence="1">The sequence shown here is derived from an EMBL/GenBank/DDBJ whole genome shotgun (WGS) entry which is preliminary data.</text>
</comment>
<gene>
    <name evidence="1" type="ORF">OIU84_028283</name>
</gene>
<dbReference type="Proteomes" id="UP001162972">
    <property type="component" value="Chromosome 17"/>
</dbReference>
<organism evidence="1 2">
    <name type="scientific">Salix udensis</name>
    <dbReference type="NCBI Taxonomy" id="889485"/>
    <lineage>
        <taxon>Eukaryota</taxon>
        <taxon>Viridiplantae</taxon>
        <taxon>Streptophyta</taxon>
        <taxon>Embryophyta</taxon>
        <taxon>Tracheophyta</taxon>
        <taxon>Spermatophyta</taxon>
        <taxon>Magnoliopsida</taxon>
        <taxon>eudicotyledons</taxon>
        <taxon>Gunneridae</taxon>
        <taxon>Pentapetalae</taxon>
        <taxon>rosids</taxon>
        <taxon>fabids</taxon>
        <taxon>Malpighiales</taxon>
        <taxon>Salicaceae</taxon>
        <taxon>Saliceae</taxon>
        <taxon>Salix</taxon>
    </lineage>
</organism>
<protein>
    <submittedName>
        <fullName evidence="1">Uncharacterized protein</fullName>
    </submittedName>
</protein>
<evidence type="ECO:0000313" key="2">
    <source>
        <dbReference type="Proteomes" id="UP001162972"/>
    </source>
</evidence>
<dbReference type="EMBL" id="JAPFFJ010000008">
    <property type="protein sequence ID" value="KAJ6420873.1"/>
    <property type="molecule type" value="Genomic_DNA"/>
</dbReference>